<gene>
    <name evidence="1" type="ORF">AW0309160_02322</name>
</gene>
<sequence>MNKFHFMIRYTNKLKNTELEIEANYESSEQQNDQSPRGLLGLVLDYTPLAVIAWNDIGPILLDTLSNLT</sequence>
<reference evidence="1" key="1">
    <citation type="submission" date="2019-09" db="EMBL/GenBank/DDBJ databases">
        <authorList>
            <person name="Hjerde E."/>
        </authorList>
    </citation>
    <scope>NUCLEOTIDE SEQUENCE</scope>
    <source>
        <strain evidence="1">06/09/160</strain>
    </source>
</reference>
<proteinExistence type="predicted"/>
<dbReference type="EMBL" id="LR721750">
    <property type="protein sequence ID" value="VVV04912.1"/>
    <property type="molecule type" value="Genomic_DNA"/>
</dbReference>
<dbReference type="AlphaFoldDB" id="A0A5Q4ZST0"/>
<evidence type="ECO:0000313" key="1">
    <source>
        <dbReference type="EMBL" id="VVV04912.1"/>
    </source>
</evidence>
<protein>
    <submittedName>
        <fullName evidence="1">Uncharacterized protein</fullName>
    </submittedName>
</protein>
<accession>A0A5Q4ZST0</accession>
<organism evidence="1">
    <name type="scientific">Aliivibrio wodanis</name>
    <dbReference type="NCBI Taxonomy" id="80852"/>
    <lineage>
        <taxon>Bacteria</taxon>
        <taxon>Pseudomonadati</taxon>
        <taxon>Pseudomonadota</taxon>
        <taxon>Gammaproteobacteria</taxon>
        <taxon>Vibrionales</taxon>
        <taxon>Vibrionaceae</taxon>
        <taxon>Aliivibrio</taxon>
    </lineage>
</organism>
<name>A0A5Q4ZST0_9GAMM</name>